<feature type="compositionally biased region" description="Acidic residues" evidence="1">
    <location>
        <begin position="593"/>
        <end position="602"/>
    </location>
</feature>
<reference evidence="3 4" key="1">
    <citation type="submission" date="2017-06" db="EMBL/GenBank/DDBJ databases">
        <title>Draft genome sequence of a variant of Elsinoe murrayae.</title>
        <authorList>
            <person name="Cheng Q."/>
        </authorList>
    </citation>
    <scope>NUCLEOTIDE SEQUENCE [LARGE SCALE GENOMIC DNA]</scope>
    <source>
        <strain evidence="3 4">CQ-2017a</strain>
    </source>
</reference>
<dbReference type="PANTHER" id="PTHR13252">
    <property type="entry name" value="F-BOX ONLY PROTEIN 28"/>
    <property type="match status" value="1"/>
</dbReference>
<dbReference type="STRING" id="2082308.A0A2K1QQE0"/>
<name>A0A2K1QQE0_9PEZI</name>
<dbReference type="SUPFAM" id="SSF50978">
    <property type="entry name" value="WD40 repeat-like"/>
    <property type="match status" value="1"/>
</dbReference>
<dbReference type="SMART" id="SM00256">
    <property type="entry name" value="FBOX"/>
    <property type="match status" value="1"/>
</dbReference>
<dbReference type="InterPro" id="IPR039719">
    <property type="entry name" value="FBXO28"/>
</dbReference>
<dbReference type="PANTHER" id="PTHR13252:SF9">
    <property type="entry name" value="F-BOX ONLY PROTEIN 28"/>
    <property type="match status" value="1"/>
</dbReference>
<evidence type="ECO:0000313" key="4">
    <source>
        <dbReference type="Proteomes" id="UP000243797"/>
    </source>
</evidence>
<proteinExistence type="predicted"/>
<dbReference type="SUPFAM" id="SSF81383">
    <property type="entry name" value="F-box domain"/>
    <property type="match status" value="1"/>
</dbReference>
<comment type="caution">
    <text evidence="3">The sequence shown here is derived from an EMBL/GenBank/DDBJ whole genome shotgun (WGS) entry which is preliminary data.</text>
</comment>
<feature type="region of interest" description="Disordered" evidence="1">
    <location>
        <begin position="555"/>
        <end position="632"/>
    </location>
</feature>
<dbReference type="EMBL" id="NKHZ01000051">
    <property type="protein sequence ID" value="PNS17262.1"/>
    <property type="molecule type" value="Genomic_DNA"/>
</dbReference>
<sequence>MDRLPDELVIDILCYLEAQDLINTGVLSRRFLRLSRDLRIWKELCFVTSPAEAARHRRRLFHDTDSNLSALRQAFNTLAEQSDHSTSHGISLDRESNERARALANWDPRGPDEELDFYQEYIHRHAPIAPVTWLEMPRDKVSGVGPNHEATGMGILRNEYGEVSQLVSPLDDGSVAIWTVAREPAGASGSVQLSGRSDAGLLTGLAASNDNKAIMTEVGAVECVAIDSSSRRGLFAIQQNLREVDLETLQIVSCQSYPFSITALSEASCSVPVTVGTSSTIHLYDSRVRQAYQANGDIVRCELIGGLTASHADLTQPGPLSILHDHQDNSIWVAGRFTHLLNYDRRFFPRLRGTVHSGARVSSLSSLPYPHGHQDLDPMNRSTTRGSTLIAAGVYKGKGSLELYGISQPSGLTTKYQNRQTASTSKLLSAVPTNGHLAVSDSDGNVKWFERNAQHRIRTFNINTPPEPSRQSGNYTVGTDVSFNQASTRAMTGLWNTADADLPGQGDIVQKITPFCNRASQPGRGVQNPLFLWTGDGRIGALGFGSRAPFTQLRRAGDGWTTSDEDEDQDRDQDEDEGYVSGYSAKGAKRDGQDEDEDEEEEMRVKARRAERRAREDAERQFAGSMRRALEGQANEARWMRGLGLGG</sequence>
<dbReference type="OrthoDB" id="3219396at2759"/>
<dbReference type="Proteomes" id="UP000243797">
    <property type="component" value="Unassembled WGS sequence"/>
</dbReference>
<evidence type="ECO:0000313" key="3">
    <source>
        <dbReference type="EMBL" id="PNS17262.1"/>
    </source>
</evidence>
<accession>A0A2K1QQE0</accession>
<dbReference type="GO" id="GO:0000209">
    <property type="term" value="P:protein polyubiquitination"/>
    <property type="evidence" value="ECO:0007669"/>
    <property type="project" value="TreeGrafter"/>
</dbReference>
<dbReference type="AlphaFoldDB" id="A0A2K1QQE0"/>
<dbReference type="PROSITE" id="PS50181">
    <property type="entry name" value="FBOX"/>
    <property type="match status" value="1"/>
</dbReference>
<feature type="compositionally biased region" description="Acidic residues" evidence="1">
    <location>
        <begin position="563"/>
        <end position="578"/>
    </location>
</feature>
<organism evidence="3 4">
    <name type="scientific">Sphaceloma murrayae</name>
    <dbReference type="NCBI Taxonomy" id="2082308"/>
    <lineage>
        <taxon>Eukaryota</taxon>
        <taxon>Fungi</taxon>
        <taxon>Dikarya</taxon>
        <taxon>Ascomycota</taxon>
        <taxon>Pezizomycotina</taxon>
        <taxon>Dothideomycetes</taxon>
        <taxon>Dothideomycetidae</taxon>
        <taxon>Myriangiales</taxon>
        <taxon>Elsinoaceae</taxon>
        <taxon>Sphaceloma</taxon>
    </lineage>
</organism>
<dbReference type="Gene3D" id="1.20.1280.50">
    <property type="match status" value="1"/>
</dbReference>
<keyword evidence="4" id="KW-1185">Reference proteome</keyword>
<gene>
    <name evidence="3" type="ORF">CAC42_6945</name>
</gene>
<feature type="domain" description="F-box" evidence="2">
    <location>
        <begin position="1"/>
        <end position="44"/>
    </location>
</feature>
<dbReference type="InterPro" id="IPR036322">
    <property type="entry name" value="WD40_repeat_dom_sf"/>
</dbReference>
<evidence type="ECO:0000259" key="2">
    <source>
        <dbReference type="PROSITE" id="PS50181"/>
    </source>
</evidence>
<dbReference type="InterPro" id="IPR001810">
    <property type="entry name" value="F-box_dom"/>
</dbReference>
<dbReference type="InterPro" id="IPR036047">
    <property type="entry name" value="F-box-like_dom_sf"/>
</dbReference>
<dbReference type="Pfam" id="PF12937">
    <property type="entry name" value="F-box-like"/>
    <property type="match status" value="1"/>
</dbReference>
<dbReference type="InParanoid" id="A0A2K1QQE0"/>
<protein>
    <recommendedName>
        <fullName evidence="2">F-box domain-containing protein</fullName>
    </recommendedName>
</protein>
<evidence type="ECO:0000256" key="1">
    <source>
        <dbReference type="SAM" id="MobiDB-lite"/>
    </source>
</evidence>